<evidence type="ECO:0000256" key="5">
    <source>
        <dbReference type="ARBA" id="ARBA00023242"/>
    </source>
</evidence>
<dbReference type="InterPro" id="IPR045843">
    <property type="entry name" value="IND-like"/>
</dbReference>
<comment type="subcellular location">
    <subcellularLocation>
        <location evidence="1">Nucleus</location>
    </subcellularLocation>
</comment>
<evidence type="ECO:0000256" key="2">
    <source>
        <dbReference type="ARBA" id="ARBA00023015"/>
    </source>
</evidence>
<dbReference type="GO" id="GO:0048766">
    <property type="term" value="P:root hair initiation"/>
    <property type="evidence" value="ECO:0007669"/>
    <property type="project" value="UniProtKB-ARBA"/>
</dbReference>
<feature type="compositionally biased region" description="Polar residues" evidence="6">
    <location>
        <begin position="213"/>
        <end position="222"/>
    </location>
</feature>
<dbReference type="GO" id="GO:0000978">
    <property type="term" value="F:RNA polymerase II cis-regulatory region sequence-specific DNA binding"/>
    <property type="evidence" value="ECO:0007669"/>
    <property type="project" value="TreeGrafter"/>
</dbReference>
<dbReference type="CDD" id="cd11454">
    <property type="entry name" value="bHLH_AtIND_like"/>
    <property type="match status" value="1"/>
</dbReference>
<dbReference type="Pfam" id="PF00010">
    <property type="entry name" value="HLH"/>
    <property type="match status" value="1"/>
</dbReference>
<reference evidence="8 9" key="1">
    <citation type="submission" date="2021-09" db="EMBL/GenBank/DDBJ databases">
        <title>Genomic insights and catalytic innovation underlie evolution of tropane alkaloids biosynthesis.</title>
        <authorList>
            <person name="Wang Y.-J."/>
            <person name="Tian T."/>
            <person name="Huang J.-P."/>
            <person name="Huang S.-X."/>
        </authorList>
    </citation>
    <scope>NUCLEOTIDE SEQUENCE [LARGE SCALE GENOMIC DNA]</scope>
    <source>
        <strain evidence="8">KIB-2018</strain>
        <tissue evidence="8">Leaf</tissue>
    </source>
</reference>
<comment type="caution">
    <text evidence="8">The sequence shown here is derived from an EMBL/GenBank/DDBJ whole genome shotgun (WGS) entry which is preliminary data.</text>
</comment>
<dbReference type="FunFam" id="4.10.280.10:FF:000022">
    <property type="entry name" value="Basic helix-loop-helix transcription factor"/>
    <property type="match status" value="1"/>
</dbReference>
<organism evidence="8 9">
    <name type="scientific">Erythroxylum novogranatense</name>
    <dbReference type="NCBI Taxonomy" id="1862640"/>
    <lineage>
        <taxon>Eukaryota</taxon>
        <taxon>Viridiplantae</taxon>
        <taxon>Streptophyta</taxon>
        <taxon>Embryophyta</taxon>
        <taxon>Tracheophyta</taxon>
        <taxon>Spermatophyta</taxon>
        <taxon>Magnoliopsida</taxon>
        <taxon>eudicotyledons</taxon>
        <taxon>Gunneridae</taxon>
        <taxon>Pentapetalae</taxon>
        <taxon>rosids</taxon>
        <taxon>fabids</taxon>
        <taxon>Malpighiales</taxon>
        <taxon>Erythroxylaceae</taxon>
        <taxon>Erythroxylum</taxon>
    </lineage>
</organism>
<name>A0AAV8TRL9_9ROSI</name>
<feature type="region of interest" description="Disordered" evidence="6">
    <location>
        <begin position="166"/>
        <end position="266"/>
    </location>
</feature>
<feature type="domain" description="BHLH" evidence="7">
    <location>
        <begin position="280"/>
        <end position="329"/>
    </location>
</feature>
<dbReference type="AlphaFoldDB" id="A0AAV8TRL9"/>
<dbReference type="GO" id="GO:0000981">
    <property type="term" value="F:DNA-binding transcription factor activity, RNA polymerase II-specific"/>
    <property type="evidence" value="ECO:0007669"/>
    <property type="project" value="TreeGrafter"/>
</dbReference>
<protein>
    <recommendedName>
        <fullName evidence="7">BHLH domain-containing protein</fullName>
    </recommendedName>
</protein>
<gene>
    <name evidence="8" type="ORF">K2173_023870</name>
</gene>
<dbReference type="SUPFAM" id="SSF47459">
    <property type="entry name" value="HLH, helix-loop-helix DNA-binding domain"/>
    <property type="match status" value="1"/>
</dbReference>
<dbReference type="EMBL" id="JAIWQS010000004">
    <property type="protein sequence ID" value="KAJ8768875.1"/>
    <property type="molecule type" value="Genomic_DNA"/>
</dbReference>
<dbReference type="Proteomes" id="UP001159364">
    <property type="component" value="Linkage Group LG04"/>
</dbReference>
<dbReference type="GO" id="GO:0005634">
    <property type="term" value="C:nucleus"/>
    <property type="evidence" value="ECO:0007669"/>
    <property type="project" value="UniProtKB-SubCell"/>
</dbReference>
<sequence length="365" mass="39916">MEPIEAITEGEWSCLSGMYTTEEADFLAELLGNSPLPSQLDTSSRLEFPSAFWSVHESTANIKGVNEETLHSSDMDSNSYQFSQGNSSYSGASDILFPTSNEESRYLSNSHQILVDNNSSISVDFFMEDARHGTSYLIEGNDCLIQKMASGNVKEMNQLDAALQDHNSKPKRPLDLPAPEPSAKDKGHSPSENSKKRPRNNVNAQKTKRNLRSKNTQSTSSRNNDEENNVGINGPATSSCCSDDDSTASQDLSGGAPSSLSSKGNAAVNLNGKTRASRGAATDPQSLYARKRRERINERLKVLQSLVPNGTKVDISTMLEEAVQYVKFLQLQIKLLSSDDLWMYAPLAYNGMNIGLDLKVTTPMG</sequence>
<evidence type="ECO:0000256" key="1">
    <source>
        <dbReference type="ARBA" id="ARBA00004123"/>
    </source>
</evidence>
<feature type="compositionally biased region" description="Basic and acidic residues" evidence="6">
    <location>
        <begin position="182"/>
        <end position="195"/>
    </location>
</feature>
<keyword evidence="5" id="KW-0539">Nucleus</keyword>
<evidence type="ECO:0000256" key="4">
    <source>
        <dbReference type="ARBA" id="ARBA00023163"/>
    </source>
</evidence>
<evidence type="ECO:0000259" key="7">
    <source>
        <dbReference type="PROSITE" id="PS50888"/>
    </source>
</evidence>
<dbReference type="Gene3D" id="4.10.280.10">
    <property type="entry name" value="Helix-loop-helix DNA-binding domain"/>
    <property type="match status" value="1"/>
</dbReference>
<evidence type="ECO:0000256" key="3">
    <source>
        <dbReference type="ARBA" id="ARBA00023125"/>
    </source>
</evidence>
<dbReference type="SMART" id="SM00353">
    <property type="entry name" value="HLH"/>
    <property type="match status" value="1"/>
</dbReference>
<feature type="compositionally biased region" description="Polar residues" evidence="6">
    <location>
        <begin position="250"/>
        <end position="264"/>
    </location>
</feature>
<evidence type="ECO:0000313" key="8">
    <source>
        <dbReference type="EMBL" id="KAJ8768875.1"/>
    </source>
</evidence>
<dbReference type="PANTHER" id="PTHR16223:SF338">
    <property type="entry name" value="TRANSCRIPTION FACTOR RSL2"/>
    <property type="match status" value="1"/>
</dbReference>
<accession>A0AAV8TRL9</accession>
<evidence type="ECO:0000313" key="9">
    <source>
        <dbReference type="Proteomes" id="UP001159364"/>
    </source>
</evidence>
<dbReference type="GO" id="GO:0046983">
    <property type="term" value="F:protein dimerization activity"/>
    <property type="evidence" value="ECO:0007669"/>
    <property type="project" value="InterPro"/>
</dbReference>
<proteinExistence type="predicted"/>
<dbReference type="InterPro" id="IPR011598">
    <property type="entry name" value="bHLH_dom"/>
</dbReference>
<dbReference type="PANTHER" id="PTHR16223">
    <property type="entry name" value="TRANSCRIPTION FACTOR BHLH83-RELATED"/>
    <property type="match status" value="1"/>
</dbReference>
<keyword evidence="4" id="KW-0804">Transcription</keyword>
<keyword evidence="2" id="KW-0805">Transcription regulation</keyword>
<evidence type="ECO:0000256" key="6">
    <source>
        <dbReference type="SAM" id="MobiDB-lite"/>
    </source>
</evidence>
<dbReference type="InterPro" id="IPR036638">
    <property type="entry name" value="HLH_DNA-bd_sf"/>
</dbReference>
<dbReference type="PROSITE" id="PS50888">
    <property type="entry name" value="BHLH"/>
    <property type="match status" value="1"/>
</dbReference>
<keyword evidence="3" id="KW-0238">DNA-binding</keyword>
<keyword evidence="9" id="KW-1185">Reference proteome</keyword>